<accession>A0A6B8MZK5</accession>
<dbReference type="InterPro" id="IPR053167">
    <property type="entry name" value="Spore_coat_component"/>
</dbReference>
<dbReference type="PANTHER" id="PTHR37089:SF1">
    <property type="entry name" value="MEMBRANE PROTEIN"/>
    <property type="match status" value="1"/>
</dbReference>
<dbReference type="EMBL" id="CP046115">
    <property type="protein sequence ID" value="QGN38668.1"/>
    <property type="molecule type" value="Genomic_DNA"/>
</dbReference>
<gene>
    <name evidence="3" type="ORF">GJ746_15785</name>
</gene>
<dbReference type="AlphaFoldDB" id="A0A6B8MZK5"/>
<organism evidence="3 4">
    <name type="scientific">Klebsiella oxytoca</name>
    <dbReference type="NCBI Taxonomy" id="571"/>
    <lineage>
        <taxon>Bacteria</taxon>
        <taxon>Pseudomonadati</taxon>
        <taxon>Pseudomonadota</taxon>
        <taxon>Gammaproteobacteria</taxon>
        <taxon>Enterobacterales</taxon>
        <taxon>Enterobacteriaceae</taxon>
        <taxon>Klebsiella/Raoultella group</taxon>
        <taxon>Klebsiella</taxon>
    </lineage>
</organism>
<dbReference type="RefSeq" id="WP_154681040.1">
    <property type="nucleotide sequence ID" value="NZ_CP046115.1"/>
</dbReference>
<evidence type="ECO:0000259" key="2">
    <source>
        <dbReference type="Pfam" id="PF05229"/>
    </source>
</evidence>
<protein>
    <submittedName>
        <fullName evidence="3">Fimbrial major subunit CsuA/B family protein</fullName>
    </submittedName>
</protein>
<dbReference type="InterPro" id="IPR007893">
    <property type="entry name" value="Spore_coat_U/FanG"/>
</dbReference>
<feature type="signal peptide" evidence="1">
    <location>
        <begin position="1"/>
        <end position="22"/>
    </location>
</feature>
<reference evidence="3 4" key="1">
    <citation type="submission" date="2019-11" db="EMBL/GenBank/DDBJ databases">
        <title>Isolation and Application of One Kind of P-Hydroxybenzoic Acid Degrading Bacterium in Mitigating Cropping Obstacle of Cucumber.</title>
        <authorList>
            <person name="Wu F."/>
            <person name="An Y."/>
        </authorList>
    </citation>
    <scope>NUCLEOTIDE SEQUENCE [LARGE SCALE GENOMIC DNA]</scope>
    <source>
        <strain evidence="3 4">P620</strain>
    </source>
</reference>
<dbReference type="Pfam" id="PF05229">
    <property type="entry name" value="SCPU"/>
    <property type="match status" value="2"/>
</dbReference>
<name>A0A6B8MZK5_KLEOX</name>
<feature type="domain" description="Spore coat protein U/FanG" evidence="2">
    <location>
        <begin position="186"/>
        <end position="316"/>
    </location>
</feature>
<feature type="chain" id="PRO_5025362945" evidence="1">
    <location>
        <begin position="23"/>
        <end position="319"/>
    </location>
</feature>
<dbReference type="OrthoDB" id="8901110at2"/>
<proteinExistence type="predicted"/>
<keyword evidence="1" id="KW-0732">Signal</keyword>
<evidence type="ECO:0000256" key="1">
    <source>
        <dbReference type="SAM" id="SignalP"/>
    </source>
</evidence>
<evidence type="ECO:0000313" key="3">
    <source>
        <dbReference type="EMBL" id="QGN38668.1"/>
    </source>
</evidence>
<dbReference type="SMART" id="SM00972">
    <property type="entry name" value="SCPU"/>
    <property type="match status" value="2"/>
</dbReference>
<dbReference type="PANTHER" id="PTHR37089">
    <property type="entry name" value="PROTEIN U-RELATED"/>
    <property type="match status" value="1"/>
</dbReference>
<evidence type="ECO:0000313" key="4">
    <source>
        <dbReference type="Proteomes" id="UP000427108"/>
    </source>
</evidence>
<feature type="domain" description="Spore coat protein U/FanG" evidence="2">
    <location>
        <begin position="13"/>
        <end position="158"/>
    </location>
</feature>
<sequence length="319" mass="33921">MKNILLLFAALFLLAHSASSLADCSIKASSPNFGSVDSFTLNTVAQGVNAGAGFTCTKPLISVAATNTVTANIISASNANGNSLRLLGDNGVYIPYNICKDSSCGILYGVNSSIPWSSTSLLDLLGLFNSTDGTLPLYFRIPPGSNVPAGTYTDQVSIRWDYHLCYAGVANICIWVDSNPNSPLISTVNVTLKVTNSCYIDSAPDVAFTPAAIPANFNDLNGKFSIRCTQNAAYTVNLASDNASNGNWRQLISTINSQNYFLQYQFFQSNGSAWTQANNLSLSGTGASQDVNYTLKINTAQPNQPAGSYSDNVKVTVTY</sequence>
<dbReference type="Proteomes" id="UP000427108">
    <property type="component" value="Chromosome"/>
</dbReference>